<reference evidence="1 2" key="1">
    <citation type="journal article" date="2016" name="Nat. Commun.">
        <title>Thousands of microbial genomes shed light on interconnected biogeochemical processes in an aquifer system.</title>
        <authorList>
            <person name="Anantharaman K."/>
            <person name="Brown C.T."/>
            <person name="Hug L.A."/>
            <person name="Sharon I."/>
            <person name="Castelle C.J."/>
            <person name="Probst A.J."/>
            <person name="Thomas B.C."/>
            <person name="Singh A."/>
            <person name="Wilkins M.J."/>
            <person name="Karaoz U."/>
            <person name="Brodie E.L."/>
            <person name="Williams K.H."/>
            <person name="Hubbard S.S."/>
            <person name="Banfield J.F."/>
        </authorList>
    </citation>
    <scope>NUCLEOTIDE SEQUENCE [LARGE SCALE GENOMIC DNA]</scope>
</reference>
<accession>A0A1F6X8J0</accession>
<dbReference type="Proteomes" id="UP000176814">
    <property type="component" value="Unassembled WGS sequence"/>
</dbReference>
<evidence type="ECO:0000313" key="1">
    <source>
        <dbReference type="EMBL" id="OGI90487.1"/>
    </source>
</evidence>
<organism evidence="1 2">
    <name type="scientific">Candidatus Nomurabacteria bacterium RIFCSPLOWO2_01_FULL_40_15</name>
    <dbReference type="NCBI Taxonomy" id="1801772"/>
    <lineage>
        <taxon>Bacteria</taxon>
        <taxon>Candidatus Nomuraibacteriota</taxon>
    </lineage>
</organism>
<dbReference type="AlphaFoldDB" id="A0A1F6X8J0"/>
<name>A0A1F6X8J0_9BACT</name>
<comment type="caution">
    <text evidence="1">The sequence shown here is derived from an EMBL/GenBank/DDBJ whole genome shotgun (WGS) entry which is preliminary data.</text>
</comment>
<proteinExistence type="predicted"/>
<protein>
    <submittedName>
        <fullName evidence="1">Uncharacterized protein</fullName>
    </submittedName>
</protein>
<gene>
    <name evidence="1" type="ORF">A2911_02810</name>
</gene>
<sequence>MFQFERGDRTKVAYRRKPMEPAVRSMIERAFANKPEPKDFAGGLYGQEEVEADLALLEDRIARNSRPETQKDIELKELADIFEALVLLGVEKAEWMGKSVKASPTSDYDNSINKVDMVLEFRTGNESSHLGIVADVTFSSKREVIAEKFDYIRKKIKEGVLTEVKYYHSDITNSDAHLTELPEVVIGVSGRVVRELEDLATEGNYQALSEHWAVVRILQQMRAQLYSGGGYALRMGKKDLARIYSGRLAIIDRILEAKKDLLEKVGSRGEDDPVHMEIMNFAENWSRY</sequence>
<evidence type="ECO:0000313" key="2">
    <source>
        <dbReference type="Proteomes" id="UP000176814"/>
    </source>
</evidence>
<dbReference type="EMBL" id="MFUW01000010">
    <property type="protein sequence ID" value="OGI90487.1"/>
    <property type="molecule type" value="Genomic_DNA"/>
</dbReference>